<evidence type="ECO:0000313" key="8">
    <source>
        <dbReference type="EMBL" id="SDK70683.1"/>
    </source>
</evidence>
<evidence type="ECO:0000313" key="10">
    <source>
        <dbReference type="Proteomes" id="UP001519348"/>
    </source>
</evidence>
<dbReference type="GO" id="GO:0008234">
    <property type="term" value="F:cysteine-type peptidase activity"/>
    <property type="evidence" value="ECO:0007669"/>
    <property type="project" value="UniProtKB-KW"/>
</dbReference>
<dbReference type="InterPro" id="IPR036764">
    <property type="entry name" value="Peptidase_Prp_sf"/>
</dbReference>
<keyword evidence="4" id="KW-0788">Thiol protease</keyword>
<evidence type="ECO:0000313" key="7">
    <source>
        <dbReference type="EMBL" id="MBP1951614.1"/>
    </source>
</evidence>
<proteinExistence type="inferred from homology"/>
<evidence type="ECO:0000256" key="4">
    <source>
        <dbReference type="ARBA" id="ARBA00022807"/>
    </source>
</evidence>
<dbReference type="GO" id="GO:0006508">
    <property type="term" value="P:proteolysis"/>
    <property type="evidence" value="ECO:0007669"/>
    <property type="project" value="UniProtKB-KW"/>
</dbReference>
<evidence type="ECO:0000256" key="1">
    <source>
        <dbReference type="ARBA" id="ARBA00022517"/>
    </source>
</evidence>
<evidence type="ECO:0000256" key="6">
    <source>
        <dbReference type="ARBA" id="ARBA00044538"/>
    </source>
</evidence>
<reference evidence="7 10" key="3">
    <citation type="submission" date="2021-03" db="EMBL/GenBank/DDBJ databases">
        <title>Genomic Encyclopedia of Type Strains, Phase IV (KMG-IV): sequencing the most valuable type-strain genomes for metagenomic binning, comparative biology and taxonomic classification.</title>
        <authorList>
            <person name="Goeker M."/>
        </authorList>
    </citation>
    <scope>NUCLEOTIDE SEQUENCE [LARGE SCALE GENOMIC DNA]</scope>
    <source>
        <strain evidence="7 10">DSM 22420</strain>
    </source>
</reference>
<reference evidence="8" key="2">
    <citation type="submission" date="2016-10" db="EMBL/GenBank/DDBJ databases">
        <authorList>
            <person name="de Groot N.N."/>
        </authorList>
    </citation>
    <scope>NUCLEOTIDE SEQUENCE [LARGE SCALE GENOMIC DNA]</scope>
    <source>
        <strain evidence="8">CGMCC 1.8911</strain>
    </source>
</reference>
<dbReference type="SUPFAM" id="SSF118010">
    <property type="entry name" value="TM1457-like"/>
    <property type="match status" value="1"/>
</dbReference>
<evidence type="ECO:0000256" key="3">
    <source>
        <dbReference type="ARBA" id="ARBA00022801"/>
    </source>
</evidence>
<accession>A0A1G9E3K3</accession>
<dbReference type="PANTHER" id="PTHR39178">
    <property type="entry name" value="HYPOTHETICAL RIBOSOME-ASSOCIATED PROTEIN"/>
    <property type="match status" value="1"/>
</dbReference>
<gene>
    <name evidence="7" type="ORF">J2Z27_000649</name>
    <name evidence="8" type="ORF">SAMN05216187_11436</name>
</gene>
<reference evidence="9" key="1">
    <citation type="submission" date="2016-10" db="EMBL/GenBank/DDBJ databases">
        <authorList>
            <person name="Varghese N."/>
            <person name="Submissions S."/>
        </authorList>
    </citation>
    <scope>NUCLEOTIDE SEQUENCE [LARGE SCALE GENOMIC DNA]</scope>
    <source>
        <strain evidence="9">CGMCC 1.8911</strain>
    </source>
</reference>
<dbReference type="EMBL" id="JAGGKN010000002">
    <property type="protein sequence ID" value="MBP1951614.1"/>
    <property type="molecule type" value="Genomic_DNA"/>
</dbReference>
<evidence type="ECO:0000256" key="2">
    <source>
        <dbReference type="ARBA" id="ARBA00022670"/>
    </source>
</evidence>
<dbReference type="EMBL" id="FNFI01000014">
    <property type="protein sequence ID" value="SDK70683.1"/>
    <property type="molecule type" value="Genomic_DNA"/>
</dbReference>
<dbReference type="InterPro" id="IPR007422">
    <property type="entry name" value="Peptidase_Prp"/>
</dbReference>
<dbReference type="Proteomes" id="UP001519348">
    <property type="component" value="Unassembled WGS sequence"/>
</dbReference>
<dbReference type="NCBIfam" id="NF011126">
    <property type="entry name" value="PRK14553.1-6"/>
    <property type="match status" value="1"/>
</dbReference>
<keyword evidence="3" id="KW-0378">Hydrolase</keyword>
<keyword evidence="1" id="KW-0690">Ribosome biogenesis</keyword>
<dbReference type="GO" id="GO:0042254">
    <property type="term" value="P:ribosome biogenesis"/>
    <property type="evidence" value="ECO:0007669"/>
    <property type="project" value="UniProtKB-KW"/>
</dbReference>
<dbReference type="PANTHER" id="PTHR39178:SF1">
    <property type="entry name" value="RIBOSOMAL-PROCESSING CYSTEINE PROTEASE PRP"/>
    <property type="match status" value="1"/>
</dbReference>
<dbReference type="Pfam" id="PF04327">
    <property type="entry name" value="Peptidase_Prp"/>
    <property type="match status" value="1"/>
</dbReference>
<dbReference type="AlphaFoldDB" id="A0A1G9E3K3"/>
<dbReference type="CDD" id="cd16332">
    <property type="entry name" value="Prp-like"/>
    <property type="match status" value="1"/>
</dbReference>
<name>A0A1G9E3K3_9STAP</name>
<protein>
    <recommendedName>
        <fullName evidence="6">Ribosomal processing cysteine protease Prp</fullName>
    </recommendedName>
</protein>
<keyword evidence="10" id="KW-1185">Reference proteome</keyword>
<dbReference type="Proteomes" id="UP000242700">
    <property type="component" value="Unassembled WGS sequence"/>
</dbReference>
<organism evidence="8 9">
    <name type="scientific">Jeotgalicoccus aerolatus</name>
    <dbReference type="NCBI Taxonomy" id="709510"/>
    <lineage>
        <taxon>Bacteria</taxon>
        <taxon>Bacillati</taxon>
        <taxon>Bacillota</taxon>
        <taxon>Bacilli</taxon>
        <taxon>Bacillales</taxon>
        <taxon>Staphylococcaceae</taxon>
        <taxon>Jeotgalicoccus</taxon>
    </lineage>
</organism>
<comment type="similarity">
    <text evidence="5">Belongs to the Prp family.</text>
</comment>
<evidence type="ECO:0000256" key="5">
    <source>
        <dbReference type="ARBA" id="ARBA00044503"/>
    </source>
</evidence>
<keyword evidence="2" id="KW-0645">Protease</keyword>
<dbReference type="RefSeq" id="WP_092599815.1">
    <property type="nucleotide sequence ID" value="NZ_BMCN01000001.1"/>
</dbReference>
<sequence length="106" mass="11631">MIKVIIQQDSEQRITGFTMSGHADFDVHGKDLVCAGASAVVFGTVNALYALTDCEPDVDMADEGGYLSVKLEDASDDSVQTILETMIVSLKTIESEYNEFIKLEYE</sequence>
<dbReference type="Gene3D" id="3.30.70.1490">
    <property type="entry name" value="Cysteine protease Prp"/>
    <property type="match status" value="1"/>
</dbReference>
<dbReference type="STRING" id="586411.SAMN05216187_11436"/>
<dbReference type="OrthoDB" id="48998at2"/>
<evidence type="ECO:0000313" key="9">
    <source>
        <dbReference type="Proteomes" id="UP000242700"/>
    </source>
</evidence>